<evidence type="ECO:0000256" key="2">
    <source>
        <dbReference type="ARBA" id="ARBA00022645"/>
    </source>
</evidence>
<dbReference type="RefSeq" id="WP_119989976.1">
    <property type="nucleotide sequence ID" value="NZ_CP032489.1"/>
</dbReference>
<dbReference type="SUPFAM" id="SSF54184">
    <property type="entry name" value="Penicillin-binding protein 2x (pbp-2x), c-terminal domain"/>
    <property type="match status" value="1"/>
</dbReference>
<dbReference type="Gene3D" id="3.40.710.10">
    <property type="entry name" value="DD-peptidase/beta-lactamase superfamily"/>
    <property type="match status" value="1"/>
</dbReference>
<dbReference type="Proteomes" id="UP000266118">
    <property type="component" value="Chromosome"/>
</dbReference>
<dbReference type="SUPFAM" id="SSF56601">
    <property type="entry name" value="beta-lactamase/transpeptidase-like"/>
    <property type="match status" value="1"/>
</dbReference>
<dbReference type="PANTHER" id="PTHR30627">
    <property type="entry name" value="PEPTIDOGLYCAN D,D-TRANSPEPTIDASE"/>
    <property type="match status" value="1"/>
</dbReference>
<dbReference type="AlphaFoldDB" id="A0A386HTM6"/>
<sequence length="710" mass="78356">MDVKRDILFRVYICFIAIILVCVVIVGKAFYIQQVQGNYWEGMSDSLHQKIQEIDANRGTIYSDNGQMLSTSIPEFDIYIDFGADGLREKNGKRFKENVDSLSIGLANLFKDKTADAYKQLLINGYQHAYRYFPLEKGISYRTYQKLQKLPLVRQGRNKSGFISDTKNIRLNPYQILAYRTIGLNRANSQNVGLESTYDSTLKGTPGKRLVRFIAGGVAVPVDPSADIEPKNGNDIITTIDTHIQEITENALMKMMIGNQATHGCAIVMEVKTGKIKAIANLGRTSSGTYWENYNYAVTPTEPGSIFKLATMLSLLEDKKTTLDAPINLEGGHWFINGRTVNDAESHGNVDNVKQAFEVSSNVGMAKLVYNAYKDYPMQFINHLIKLGLDSLTGIDIAGERHPFIYTPSSKLWSATTLPWMAFGYNTLISPLGITMLYNAIANNGTMMKPYLVSDITSGGNVIKHIDSVVLRQVADSNVVKQLQSCLYGVCNDPHGTGYTLLKGLPFKLCGKTGTALVADGAKGYADKIYQAAFAGYFPADDPQYTCVVEIVNKPHAANYYGASVAGPVFKEIAERLYTLYVRRNNKNRYAALDSLKQSNLAYSYTGSSYDFEDVANVLGIKYSSDITPNTPWARFYSDSSRTDKLSALTLTNGKQMPSLSGLGLKDALYVCESMGLRVNVKGFGRVSQQSISAGVTVEKGQVINIVLSI</sequence>
<dbReference type="InterPro" id="IPR012338">
    <property type="entry name" value="Beta-lactam/transpept-like"/>
</dbReference>
<dbReference type="Gene3D" id="3.90.1310.10">
    <property type="entry name" value="Penicillin-binding protein 2a (Domain 2)"/>
    <property type="match status" value="1"/>
</dbReference>
<keyword evidence="2" id="KW-0121">Carboxypeptidase</keyword>
<evidence type="ECO:0000313" key="7">
    <source>
        <dbReference type="Proteomes" id="UP000266118"/>
    </source>
</evidence>
<dbReference type="EMBL" id="CP032489">
    <property type="protein sequence ID" value="AYD48841.1"/>
    <property type="molecule type" value="Genomic_DNA"/>
</dbReference>
<evidence type="ECO:0000313" key="6">
    <source>
        <dbReference type="EMBL" id="AYD48841.1"/>
    </source>
</evidence>
<keyword evidence="3 4" id="KW-0472">Membrane</keyword>
<dbReference type="SUPFAM" id="SSF56519">
    <property type="entry name" value="Penicillin binding protein dimerisation domain"/>
    <property type="match status" value="1"/>
</dbReference>
<dbReference type="Pfam" id="PF03717">
    <property type="entry name" value="PBP_dimer"/>
    <property type="match status" value="1"/>
</dbReference>
<dbReference type="OrthoDB" id="9804124at2"/>
<dbReference type="KEGG" id="ark:D6B99_15220"/>
<dbReference type="InterPro" id="IPR005311">
    <property type="entry name" value="PBP_dimer"/>
</dbReference>
<organism evidence="6 7">
    <name type="scientific">Arachidicoccus soli</name>
    <dbReference type="NCBI Taxonomy" id="2341117"/>
    <lineage>
        <taxon>Bacteria</taxon>
        <taxon>Pseudomonadati</taxon>
        <taxon>Bacteroidota</taxon>
        <taxon>Chitinophagia</taxon>
        <taxon>Chitinophagales</taxon>
        <taxon>Chitinophagaceae</taxon>
        <taxon>Arachidicoccus</taxon>
    </lineage>
</organism>
<gene>
    <name evidence="6" type="ORF">D6B99_15220</name>
</gene>
<dbReference type="InterPro" id="IPR050515">
    <property type="entry name" value="Beta-lactam/transpept"/>
</dbReference>
<keyword evidence="7" id="KW-1185">Reference proteome</keyword>
<dbReference type="GO" id="GO:0005886">
    <property type="term" value="C:plasma membrane"/>
    <property type="evidence" value="ECO:0007669"/>
    <property type="project" value="TreeGrafter"/>
</dbReference>
<evidence type="ECO:0000259" key="5">
    <source>
        <dbReference type="PROSITE" id="PS51178"/>
    </source>
</evidence>
<feature type="transmembrane region" description="Helical" evidence="4">
    <location>
        <begin position="7"/>
        <end position="31"/>
    </location>
</feature>
<dbReference type="InterPro" id="IPR001460">
    <property type="entry name" value="PCN-bd_Tpept"/>
</dbReference>
<feature type="domain" description="PASTA" evidence="5">
    <location>
        <begin position="651"/>
        <end position="710"/>
    </location>
</feature>
<accession>A0A386HTM6</accession>
<dbReference type="InterPro" id="IPR036138">
    <property type="entry name" value="PBP_dimer_sf"/>
</dbReference>
<keyword evidence="4" id="KW-0812">Transmembrane</keyword>
<reference evidence="6 7" key="1">
    <citation type="submission" date="2018-09" db="EMBL/GenBank/DDBJ databases">
        <title>Arachidicoccus sp. nov., a bacterium isolated from soil.</title>
        <authorList>
            <person name="Weon H.-Y."/>
            <person name="Kwon S.-W."/>
            <person name="Lee S.A."/>
        </authorList>
    </citation>
    <scope>NUCLEOTIDE SEQUENCE [LARGE SCALE GENOMIC DNA]</scope>
    <source>
        <strain evidence="6 7">KIS59-12</strain>
    </source>
</reference>
<dbReference type="Pfam" id="PF03793">
    <property type="entry name" value="PASTA"/>
    <property type="match status" value="1"/>
</dbReference>
<dbReference type="SMART" id="SM00740">
    <property type="entry name" value="PASTA"/>
    <property type="match status" value="1"/>
</dbReference>
<keyword evidence="4" id="KW-1133">Transmembrane helix</keyword>
<dbReference type="GO" id="GO:0004180">
    <property type="term" value="F:carboxypeptidase activity"/>
    <property type="evidence" value="ECO:0007669"/>
    <property type="project" value="UniProtKB-KW"/>
</dbReference>
<evidence type="ECO:0000256" key="1">
    <source>
        <dbReference type="ARBA" id="ARBA00004370"/>
    </source>
</evidence>
<evidence type="ECO:0000256" key="4">
    <source>
        <dbReference type="SAM" id="Phobius"/>
    </source>
</evidence>
<protein>
    <submittedName>
        <fullName evidence="6">PASTA domain-containing protein</fullName>
    </submittedName>
</protein>
<dbReference type="Gene3D" id="3.30.450.330">
    <property type="match status" value="1"/>
</dbReference>
<comment type="subcellular location">
    <subcellularLocation>
        <location evidence="1">Membrane</location>
    </subcellularLocation>
</comment>
<dbReference type="PROSITE" id="PS51178">
    <property type="entry name" value="PASTA"/>
    <property type="match status" value="1"/>
</dbReference>
<proteinExistence type="predicted"/>
<dbReference type="InterPro" id="IPR005543">
    <property type="entry name" value="PASTA_dom"/>
</dbReference>
<name>A0A386HTM6_9BACT</name>
<keyword evidence="2" id="KW-0645">Protease</keyword>
<keyword evidence="2" id="KW-0378">Hydrolase</keyword>
<dbReference type="GO" id="GO:0071555">
    <property type="term" value="P:cell wall organization"/>
    <property type="evidence" value="ECO:0007669"/>
    <property type="project" value="TreeGrafter"/>
</dbReference>
<dbReference type="GO" id="GO:0008658">
    <property type="term" value="F:penicillin binding"/>
    <property type="evidence" value="ECO:0007669"/>
    <property type="project" value="InterPro"/>
</dbReference>
<dbReference type="PANTHER" id="PTHR30627:SF1">
    <property type="entry name" value="PEPTIDOGLYCAN D,D-TRANSPEPTIDASE FTSI"/>
    <property type="match status" value="1"/>
</dbReference>
<dbReference type="Pfam" id="PF00905">
    <property type="entry name" value="Transpeptidase"/>
    <property type="match status" value="1"/>
</dbReference>
<evidence type="ECO:0000256" key="3">
    <source>
        <dbReference type="ARBA" id="ARBA00023136"/>
    </source>
</evidence>
<dbReference type="CDD" id="cd06575">
    <property type="entry name" value="PASTA_Pbp2x-like_2"/>
    <property type="match status" value="1"/>
</dbReference>